<accession>A0A812HU86</accession>
<organism evidence="1 2">
    <name type="scientific">Symbiodinium natans</name>
    <dbReference type="NCBI Taxonomy" id="878477"/>
    <lineage>
        <taxon>Eukaryota</taxon>
        <taxon>Sar</taxon>
        <taxon>Alveolata</taxon>
        <taxon>Dinophyceae</taxon>
        <taxon>Suessiales</taxon>
        <taxon>Symbiodiniaceae</taxon>
        <taxon>Symbiodinium</taxon>
    </lineage>
</organism>
<reference evidence="1" key="1">
    <citation type="submission" date="2021-02" db="EMBL/GenBank/DDBJ databases">
        <authorList>
            <person name="Dougan E. K."/>
            <person name="Rhodes N."/>
            <person name="Thang M."/>
            <person name="Chan C."/>
        </authorList>
    </citation>
    <scope>NUCLEOTIDE SEQUENCE</scope>
</reference>
<protein>
    <submittedName>
        <fullName evidence="1">Uncharacterized protein</fullName>
    </submittedName>
</protein>
<dbReference type="EMBL" id="CAJNDS010000113">
    <property type="protein sequence ID" value="CAE6961212.1"/>
    <property type="molecule type" value="Genomic_DNA"/>
</dbReference>
<gene>
    <name evidence="1" type="ORF">SNAT2548_LOCUS1968</name>
</gene>
<keyword evidence="2" id="KW-1185">Reference proteome</keyword>
<dbReference type="OrthoDB" id="412626at2759"/>
<evidence type="ECO:0000313" key="1">
    <source>
        <dbReference type="EMBL" id="CAE6961212.1"/>
    </source>
</evidence>
<dbReference type="Proteomes" id="UP000604046">
    <property type="component" value="Unassembled WGS sequence"/>
</dbReference>
<proteinExistence type="predicted"/>
<comment type="caution">
    <text evidence="1">The sequence shown here is derived from an EMBL/GenBank/DDBJ whole genome shotgun (WGS) entry which is preliminary data.</text>
</comment>
<sequence>MCPLNKAGIALHPACDVEPVPAMRAKTDCSETSTALESDITDTEPVSRRSLRNCVDVIIAVEEGCSRMAFERHAAMSGLGEDDLIVCVSSADLVCAVEKAVVSNLTKPLAVIVGEASWLEQFPEVWRGRFPYVIDASCWDSDVGTADIVDKVLLASCSHAEFEDALRCCVDRCAYA</sequence>
<evidence type="ECO:0000313" key="2">
    <source>
        <dbReference type="Proteomes" id="UP000604046"/>
    </source>
</evidence>
<name>A0A812HU86_9DINO</name>
<dbReference type="AlphaFoldDB" id="A0A812HU86"/>